<evidence type="ECO:0000313" key="2">
    <source>
        <dbReference type="Proteomes" id="UP000184301"/>
    </source>
</evidence>
<dbReference type="EMBL" id="FQZY01000045">
    <property type="protein sequence ID" value="SHK37707.1"/>
    <property type="molecule type" value="Genomic_DNA"/>
</dbReference>
<proteinExistence type="predicted"/>
<dbReference type="Proteomes" id="UP000184301">
    <property type="component" value="Unassembled WGS sequence"/>
</dbReference>
<name>A0A1M6RZG6_9FIRM</name>
<protein>
    <submittedName>
        <fullName evidence="1">Predicted nucleotidyltransferase component of viral defense system</fullName>
    </submittedName>
</protein>
<accession>A0A1M6RZG6</accession>
<dbReference type="Pfam" id="PF08843">
    <property type="entry name" value="AbiEii"/>
    <property type="match status" value="1"/>
</dbReference>
<sequence length="298" mass="34520">MNVNSVKDRLKNFAKETGKTMQDALVLYGLERALYRLSISEYAERFTLKGGIFLYALFDGEYARATTDIDLLAQHIPNDAEKMKVVFTDIFSIDCDDTLRYDLGTLDVQNITEFKEYHGVKVTVMAYLDRTKIPVSIDIGFGDVIYPERVQIDFPTILEMDAPKLYGYTLVTAIAEKFEAFVNLGLANSRYKDFYDIYVLVTRYDIDGNMLQHAIMETFEHRATTFEDIVAFDNDFAADRIRQSRWKAFIKKKKAMINVELQETLDVVMNFLAPVIDSIENHENYEAHWGKEELSWHK</sequence>
<dbReference type="AlphaFoldDB" id="A0A1M6RZG6"/>
<organism evidence="1 2">
    <name type="scientific">Hespellia stercorisuis DSM 15480</name>
    <dbReference type="NCBI Taxonomy" id="1121950"/>
    <lineage>
        <taxon>Bacteria</taxon>
        <taxon>Bacillati</taxon>
        <taxon>Bacillota</taxon>
        <taxon>Clostridia</taxon>
        <taxon>Lachnospirales</taxon>
        <taxon>Lachnospiraceae</taxon>
        <taxon>Hespellia</taxon>
    </lineage>
</organism>
<keyword evidence="2" id="KW-1185">Reference proteome</keyword>
<dbReference type="GO" id="GO:0016740">
    <property type="term" value="F:transferase activity"/>
    <property type="evidence" value="ECO:0007669"/>
    <property type="project" value="UniProtKB-KW"/>
</dbReference>
<dbReference type="InterPro" id="IPR014942">
    <property type="entry name" value="AbiEii"/>
</dbReference>
<reference evidence="1 2" key="1">
    <citation type="submission" date="2016-11" db="EMBL/GenBank/DDBJ databases">
        <authorList>
            <person name="Jaros S."/>
            <person name="Januszkiewicz K."/>
            <person name="Wedrychowicz H."/>
        </authorList>
    </citation>
    <scope>NUCLEOTIDE SEQUENCE [LARGE SCALE GENOMIC DNA]</scope>
    <source>
        <strain evidence="1 2">DSM 15480</strain>
    </source>
</reference>
<keyword evidence="1" id="KW-0808">Transferase</keyword>
<evidence type="ECO:0000313" key="1">
    <source>
        <dbReference type="EMBL" id="SHK37707.1"/>
    </source>
</evidence>
<dbReference type="RefSeq" id="WP_200803576.1">
    <property type="nucleotide sequence ID" value="NZ_FQZY01000045.1"/>
</dbReference>
<dbReference type="STRING" id="1121950.SAMN02745243_02811"/>
<gene>
    <name evidence="1" type="ORF">SAMN02745243_02811</name>
</gene>